<dbReference type="EMBL" id="JBGMEF010000057">
    <property type="protein sequence ID" value="MFO3668119.1"/>
    <property type="molecule type" value="Genomic_DNA"/>
</dbReference>
<evidence type="ECO:0000256" key="4">
    <source>
        <dbReference type="ARBA" id="ARBA00022807"/>
    </source>
</evidence>
<dbReference type="Gene3D" id="3.90.1720.10">
    <property type="entry name" value="endopeptidase domain like (from Nostoc punctiforme)"/>
    <property type="match status" value="1"/>
</dbReference>
<protein>
    <submittedName>
        <fullName evidence="6">Peptidoglycan amidohydrolase family protein</fullName>
    </submittedName>
</protein>
<dbReference type="Pfam" id="PF08460">
    <property type="entry name" value="SH3_5"/>
    <property type="match status" value="1"/>
</dbReference>
<dbReference type="InterPro" id="IPR003646">
    <property type="entry name" value="SH3-like_bac-type"/>
</dbReference>
<dbReference type="RefSeq" id="WP_410036072.1">
    <property type="nucleotide sequence ID" value="NZ_JBGMEF010000057.1"/>
</dbReference>
<evidence type="ECO:0000259" key="5">
    <source>
        <dbReference type="PROSITE" id="PS51935"/>
    </source>
</evidence>
<keyword evidence="7" id="KW-1185">Reference proteome</keyword>
<sequence length="227" mass="25636">MANIEKMIDFGISKVGRVGYSMAYPARLGPAFYDCSSFVHYCLIAGDFIQRTSLIGSTETLFKMNGTYLKEIYSYDQVQRGDIFIRGIEGKSLGAGGHTGIFLAKDKILHANYRHRGVSISTTRDDLKIFLACKRSYKERYFRPIGNTNTAYKMVEKLGRALVRAAVNVRTLPTTRSDVLAVYYPGEHIHYDQVIENEGLSWISYIALSGKRRYVSIGDGKSTWVRI</sequence>
<comment type="caution">
    <text evidence="6">The sequence shown here is derived from an EMBL/GenBank/DDBJ whole genome shotgun (WGS) entry which is preliminary data.</text>
</comment>
<reference evidence="6 7" key="1">
    <citation type="journal article" date="2025" name="Anaerobe">
        <title>Description of Anaerococcus kampingiae sp. nov., Anaerococcus groningensis sp. nov., Anaerococcus martiniensis sp. nov., and Anaerococcus cruorum sp. nov., isolated from human clinical specimens.</title>
        <authorList>
            <person name="Boiten K.E."/>
            <person name="Meijer J."/>
            <person name="van Wezel E.M."/>
            <person name="Veloo A.C.M."/>
        </authorList>
    </citation>
    <scope>NUCLEOTIDE SEQUENCE [LARGE SCALE GENOMIC DNA]</scope>
    <source>
        <strain evidence="6 7">ENR0874</strain>
    </source>
</reference>
<dbReference type="InterPro" id="IPR008044">
    <property type="entry name" value="Phage_lysin"/>
</dbReference>
<comment type="similarity">
    <text evidence="1">Belongs to the peptidase C40 family.</text>
</comment>
<dbReference type="SMART" id="SM00287">
    <property type="entry name" value="SH3b"/>
    <property type="match status" value="1"/>
</dbReference>
<evidence type="ECO:0000256" key="3">
    <source>
        <dbReference type="ARBA" id="ARBA00022801"/>
    </source>
</evidence>
<evidence type="ECO:0000313" key="7">
    <source>
        <dbReference type="Proteomes" id="UP001637994"/>
    </source>
</evidence>
<proteinExistence type="inferred from homology"/>
<keyword evidence="4" id="KW-0788">Thiol protease</keyword>
<dbReference type="Pfam" id="PF05382">
    <property type="entry name" value="Amidase_5"/>
    <property type="match status" value="1"/>
</dbReference>
<feature type="domain" description="NlpC/P60" evidence="5">
    <location>
        <begin position="1"/>
        <end position="142"/>
    </location>
</feature>
<dbReference type="PROSITE" id="PS51935">
    <property type="entry name" value="NLPC_P60"/>
    <property type="match status" value="1"/>
</dbReference>
<gene>
    <name evidence="6" type="ORF">ACCQ42_10185</name>
</gene>
<evidence type="ECO:0000256" key="1">
    <source>
        <dbReference type="ARBA" id="ARBA00007074"/>
    </source>
</evidence>
<evidence type="ECO:0000313" key="6">
    <source>
        <dbReference type="EMBL" id="MFO3668119.1"/>
    </source>
</evidence>
<accession>A0ABW9MH56</accession>
<dbReference type="Proteomes" id="UP001637994">
    <property type="component" value="Unassembled WGS sequence"/>
</dbReference>
<dbReference type="Gene3D" id="2.30.30.40">
    <property type="entry name" value="SH3 Domains"/>
    <property type="match status" value="1"/>
</dbReference>
<dbReference type="InterPro" id="IPR000064">
    <property type="entry name" value="NLP_P60_dom"/>
</dbReference>
<name>A0ABW9MH56_9FIRM</name>
<keyword evidence="2" id="KW-0645">Protease</keyword>
<dbReference type="InterPro" id="IPR038765">
    <property type="entry name" value="Papain-like_cys_pep_sf"/>
</dbReference>
<organism evidence="6 7">
    <name type="scientific">Anaerococcus kampingae</name>
    <dbReference type="NCBI Taxonomy" id="3115614"/>
    <lineage>
        <taxon>Bacteria</taxon>
        <taxon>Bacillati</taxon>
        <taxon>Bacillota</taxon>
        <taxon>Tissierellia</taxon>
        <taxon>Tissierellales</taxon>
        <taxon>Peptoniphilaceae</taxon>
        <taxon>Anaerococcus</taxon>
    </lineage>
</organism>
<keyword evidence="3" id="KW-0378">Hydrolase</keyword>
<dbReference type="SUPFAM" id="SSF54001">
    <property type="entry name" value="Cysteine proteinases"/>
    <property type="match status" value="1"/>
</dbReference>
<evidence type="ECO:0000256" key="2">
    <source>
        <dbReference type="ARBA" id="ARBA00022670"/>
    </source>
</evidence>